<organism evidence="2 3">
    <name type="scientific">Branchiostoma lanceolatum</name>
    <name type="common">Common lancelet</name>
    <name type="synonym">Amphioxus lanceolatum</name>
    <dbReference type="NCBI Taxonomy" id="7740"/>
    <lineage>
        <taxon>Eukaryota</taxon>
        <taxon>Metazoa</taxon>
        <taxon>Chordata</taxon>
        <taxon>Cephalochordata</taxon>
        <taxon>Leptocardii</taxon>
        <taxon>Amphioxiformes</taxon>
        <taxon>Branchiostomatidae</taxon>
        <taxon>Branchiostoma</taxon>
    </lineage>
</organism>
<sequence length="447" mass="46698">MPADYSCAEVQCLAAHYGGVVEGIVDPDALDDEWLRLCEYMTQCNYPSKEDLVRSLLTDVILAVISKHEAADICADDGPHVDDFDFDSAVTKWGDAKPQDQLVVDTPEKMASDHPAGCWSRPAAQVAYAMLGLAGVERGRKSPSQEVAQVAEIAPQTAKVAPTEAPTTQATVTEESPAPVVEEAVGITDVAPSSPETALEAVEAPTAQATVVEESPTPVVEVAAEASPPEAAPEAMEATIAEAIVAEESPAPVAEEAAATTEVTPSTQQAASGESPAPAVEETPPSVMEAPKESAKPLPVATEESSAKIKMEVTTSEVAPAAPDVTEEAVVPVECLKTIETSLEAILGRLTRKEKRKEVSHAGTTGNLPRATSYTTHSFIGLLNDRGGTEARSQFHHQAQVQSRPDLTPPTSSVVGSGLHAVYSEAHGSHSEGTPTTPTIPTPPFAP</sequence>
<feature type="compositionally biased region" description="Low complexity" evidence="1">
    <location>
        <begin position="251"/>
        <end position="266"/>
    </location>
</feature>
<evidence type="ECO:0000313" key="3">
    <source>
        <dbReference type="Proteomes" id="UP000838412"/>
    </source>
</evidence>
<feature type="region of interest" description="Disordered" evidence="1">
    <location>
        <begin position="251"/>
        <end position="303"/>
    </location>
</feature>
<accession>A0A8J9VTZ8</accession>
<dbReference type="EMBL" id="OV696696">
    <property type="protein sequence ID" value="CAH1240870.1"/>
    <property type="molecule type" value="Genomic_DNA"/>
</dbReference>
<name>A0A8J9VTZ8_BRALA</name>
<evidence type="ECO:0000256" key="1">
    <source>
        <dbReference type="SAM" id="MobiDB-lite"/>
    </source>
</evidence>
<feature type="compositionally biased region" description="Polar residues" evidence="1">
    <location>
        <begin position="398"/>
        <end position="415"/>
    </location>
</feature>
<dbReference type="OrthoDB" id="10688511at2759"/>
<proteinExistence type="predicted"/>
<feature type="compositionally biased region" description="Pro residues" evidence="1">
    <location>
        <begin position="438"/>
        <end position="447"/>
    </location>
</feature>
<reference evidence="2" key="1">
    <citation type="submission" date="2022-01" db="EMBL/GenBank/DDBJ databases">
        <authorList>
            <person name="Braso-Vives M."/>
        </authorList>
    </citation>
    <scope>NUCLEOTIDE SEQUENCE</scope>
</reference>
<feature type="region of interest" description="Disordered" evidence="1">
    <location>
        <begin position="398"/>
        <end position="447"/>
    </location>
</feature>
<keyword evidence="3" id="KW-1185">Reference proteome</keyword>
<evidence type="ECO:0000313" key="2">
    <source>
        <dbReference type="EMBL" id="CAH1240870.1"/>
    </source>
</evidence>
<gene>
    <name evidence="2" type="primary">Hypp6141</name>
    <name evidence="2" type="ORF">BLAG_LOCUS4687</name>
</gene>
<dbReference type="AlphaFoldDB" id="A0A8J9VTZ8"/>
<dbReference type="Proteomes" id="UP000838412">
    <property type="component" value="Chromosome 11"/>
</dbReference>
<protein>
    <submittedName>
        <fullName evidence="2">Hypp6141 protein</fullName>
    </submittedName>
</protein>